<reference evidence="2 3" key="1">
    <citation type="submission" date="2016-01" db="EMBL/GenBank/DDBJ databases">
        <title>Draft Genome Sequences of Seven Thermophilic Sporeformers Isolated from Foods.</title>
        <authorList>
            <person name="Berendsen E.M."/>
            <person name="Wells-Bennik M.H."/>
            <person name="Krawcyk A.O."/>
            <person name="De Jong A."/>
            <person name="Holsappel S."/>
            <person name="Eijlander R.T."/>
            <person name="Kuipers O.P."/>
        </authorList>
    </citation>
    <scope>NUCLEOTIDE SEQUENCE [LARGE SCALE GENOMIC DNA]</scope>
    <source>
        <strain evidence="2 3">B4135</strain>
    </source>
</reference>
<accession>A0A150M3N0</accession>
<name>A0A150M3N0_9BACI</name>
<evidence type="ECO:0000313" key="3">
    <source>
        <dbReference type="Proteomes" id="UP000075683"/>
    </source>
</evidence>
<evidence type="ECO:0000256" key="1">
    <source>
        <dbReference type="HAMAP-Rule" id="MF_01526"/>
    </source>
</evidence>
<dbReference type="InterPro" id="IPR023378">
    <property type="entry name" value="YheA/YmcA-like_dom_sf"/>
</dbReference>
<dbReference type="Proteomes" id="UP000075683">
    <property type="component" value="Unassembled WGS sequence"/>
</dbReference>
<dbReference type="STRING" id="301148.B4135_2128"/>
<dbReference type="HAMAP" id="MF_01526">
    <property type="entry name" value="UPF0342"/>
    <property type="match status" value="1"/>
</dbReference>
<gene>
    <name evidence="2" type="ORF">B4135_2128</name>
</gene>
<evidence type="ECO:0000313" key="2">
    <source>
        <dbReference type="EMBL" id="KYD19204.1"/>
    </source>
</evidence>
<sequence length="116" mass="13558">MPEDMYEVASQLGKAIRESEEFAALKEKYDELLKDDIARKIFDDFRVLQMRLQEKQMMGQPVSDAELMDAQKLALQVQQNEKILSLIEAEQRMGTVMNEINEIFMKPLAELYKILE</sequence>
<dbReference type="SUPFAM" id="SSF158622">
    <property type="entry name" value="YheA/YmcA-like"/>
    <property type="match status" value="1"/>
</dbReference>
<proteinExistence type="inferred from homology"/>
<comment type="caution">
    <text evidence="2">The sequence shown here is derived from an EMBL/GenBank/DDBJ whole genome shotgun (WGS) entry which is preliminary data.</text>
</comment>
<dbReference type="EMBL" id="LQYT01000043">
    <property type="protein sequence ID" value="KYD19204.1"/>
    <property type="molecule type" value="Genomic_DNA"/>
</dbReference>
<comment type="similarity">
    <text evidence="1">Belongs to the UPF0342 family.</text>
</comment>
<dbReference type="Pfam" id="PF06133">
    <property type="entry name" value="Com_YlbF"/>
    <property type="match status" value="1"/>
</dbReference>
<dbReference type="Gene3D" id="1.20.1500.10">
    <property type="entry name" value="YheA/YmcA-like"/>
    <property type="match status" value="1"/>
</dbReference>
<organism evidence="2 3">
    <name type="scientific">Caldibacillus debilis</name>
    <dbReference type="NCBI Taxonomy" id="301148"/>
    <lineage>
        <taxon>Bacteria</taxon>
        <taxon>Bacillati</taxon>
        <taxon>Bacillota</taxon>
        <taxon>Bacilli</taxon>
        <taxon>Bacillales</taxon>
        <taxon>Bacillaceae</taxon>
        <taxon>Caldibacillus</taxon>
    </lineage>
</organism>
<dbReference type="AlphaFoldDB" id="A0A150M3N0"/>
<dbReference type="RefSeq" id="WP_061568918.1">
    <property type="nucleotide sequence ID" value="NZ_JBAIZG010000064.1"/>
</dbReference>
<dbReference type="OrthoDB" id="9811402at2"/>
<dbReference type="InterPro" id="IPR010368">
    <property type="entry name" value="Com_YlbF"/>
</dbReference>
<protein>
    <recommendedName>
        <fullName evidence="1">UPF0342 protein B4135_2128</fullName>
    </recommendedName>
</protein>